<dbReference type="KEGG" id="gma:AciX8_2482"/>
<evidence type="ECO:0000313" key="7">
    <source>
        <dbReference type="EMBL" id="AEU36797.1"/>
    </source>
</evidence>
<dbReference type="Gene3D" id="3.40.50.1700">
    <property type="entry name" value="Glycoside hydrolase family 3 C-terminal domain"/>
    <property type="match status" value="1"/>
</dbReference>
<dbReference type="InterPro" id="IPR002772">
    <property type="entry name" value="Glyco_hydro_3_C"/>
</dbReference>
<sequence>MRASGCAKCVVVVLWAAMMVSNVAAQISKQNSKDIEQRVDTLLAKLTLEEKLQVLGGDRSFYIHALPSIGMPAIKMSDGPYGVRTFGAATAYAAGVSLAAAWDPQMAQAAGRSLARDAKARGVGILLAPGVNIYRSPLNGRNFEYFGEDPYLTSRIAVGFIQGLQSEGVVATVKHFAANNSEYDRHNLNAIVDERTLREIYLPAFEASVREAKVGAVMDSYNLLNGERLTQSDRMNNQLLKGEWKFDGIVMSDWGATASTLPSAKGGLDLEMPGGHYMNPDSLRAELAKGTLSMETIDDKVRRILRIAVRFGFLDKQQWDPGLSEFDSGGDEVSYQAALASITLLKNDGNVLPLSPAKLKTVAVIGPDADPPAIGGGGSSLVTPQQYTSLMQALKQKLGNKVNILYSRGVIRPTDMFSQMHFDGMTKNIYETETCTGKPIRSAPATRIADYRTSVYSLANLPVAEDRRCEEWTGTYEAPVTGSYTVLAAAVLRDVYDVKVGEKTVLHQSKSEDQSPNSAEISLHAGDRVEIRVRYLPDAEADRLGVAIAPTSHLIAPEVDTIARNADAVIVAAGFGPESEGESHDRTFTLPYGQAELIRRIVRANPHTIVTVASGGGYETASWLDQVPALLQDWYFGQEGGRALADILLGHSPEGKLPMTFERRLEDNPTTKNYYPDPSLKPTPSVRYSEGLFVGYRYYTSRQKSTLFPFGYGLSYTSFRLDHLKVSGSADAKNPMVSVEFDVTNTGDREGTEIPQVYVGENSPPVSRPLRELKGFSKVRLKPGETKHVSLSLSDRAFAYFDINAHTWKTDQGKYTIEVGTSSEQIELRAPITLN</sequence>
<dbReference type="SUPFAM" id="SSF56988">
    <property type="entry name" value="Anthrax protective antigen"/>
    <property type="match status" value="1"/>
</dbReference>
<keyword evidence="4 7" id="KW-0326">Glycosidase</keyword>
<dbReference type="Pfam" id="PF14310">
    <property type="entry name" value="Fn3-like"/>
    <property type="match status" value="1"/>
</dbReference>
<dbReference type="FunFam" id="2.60.40.10:FF:000495">
    <property type="entry name" value="Periplasmic beta-glucosidase"/>
    <property type="match status" value="1"/>
</dbReference>
<dbReference type="AlphaFoldDB" id="G8NZ61"/>
<name>G8NZ61_GRAMM</name>
<dbReference type="SUPFAM" id="SSF51445">
    <property type="entry name" value="(Trans)glycosidases"/>
    <property type="match status" value="1"/>
</dbReference>
<dbReference type="EMBL" id="CP003130">
    <property type="protein sequence ID" value="AEU36797.1"/>
    <property type="molecule type" value="Genomic_DNA"/>
</dbReference>
<dbReference type="InterPro" id="IPR050288">
    <property type="entry name" value="Cellulose_deg_GH3"/>
</dbReference>
<dbReference type="Pfam" id="PF01915">
    <property type="entry name" value="Glyco_hydro_3_C"/>
    <property type="match status" value="1"/>
</dbReference>
<keyword evidence="2 4" id="KW-0378">Hydrolase</keyword>
<dbReference type="OrthoDB" id="9805821at2"/>
<comment type="similarity">
    <text evidence="1 4">Belongs to the glycosyl hydrolase 3 family.</text>
</comment>
<dbReference type="PANTHER" id="PTHR42715">
    <property type="entry name" value="BETA-GLUCOSIDASE"/>
    <property type="match status" value="1"/>
</dbReference>
<evidence type="ECO:0000259" key="6">
    <source>
        <dbReference type="PROSITE" id="PS51820"/>
    </source>
</evidence>
<dbReference type="Pfam" id="PF07691">
    <property type="entry name" value="PA14"/>
    <property type="match status" value="1"/>
</dbReference>
<dbReference type="InterPro" id="IPR013783">
    <property type="entry name" value="Ig-like_fold"/>
</dbReference>
<dbReference type="Gene3D" id="3.20.20.300">
    <property type="entry name" value="Glycoside hydrolase, family 3, N-terminal domain"/>
    <property type="match status" value="1"/>
</dbReference>
<dbReference type="PROSITE" id="PS51820">
    <property type="entry name" value="PA14"/>
    <property type="match status" value="1"/>
</dbReference>
<dbReference type="GO" id="GO:0005975">
    <property type="term" value="P:carbohydrate metabolic process"/>
    <property type="evidence" value="ECO:0007669"/>
    <property type="project" value="InterPro"/>
</dbReference>
<dbReference type="Gene3D" id="2.60.40.10">
    <property type="entry name" value="Immunoglobulins"/>
    <property type="match status" value="1"/>
</dbReference>
<feature type="signal peptide" evidence="5">
    <location>
        <begin position="1"/>
        <end position="24"/>
    </location>
</feature>
<dbReference type="InterPro" id="IPR019800">
    <property type="entry name" value="Glyco_hydro_3_AS"/>
</dbReference>
<dbReference type="InterPro" id="IPR036881">
    <property type="entry name" value="Glyco_hydro_3_C_sf"/>
</dbReference>
<dbReference type="PROSITE" id="PS00775">
    <property type="entry name" value="GLYCOSYL_HYDROL_F3"/>
    <property type="match status" value="1"/>
</dbReference>
<keyword evidence="3" id="KW-0119">Carbohydrate metabolism</keyword>
<dbReference type="InterPro" id="IPR036962">
    <property type="entry name" value="Glyco_hydro_3_N_sf"/>
</dbReference>
<dbReference type="PANTHER" id="PTHR42715:SF10">
    <property type="entry name" value="BETA-GLUCOSIDASE"/>
    <property type="match status" value="1"/>
</dbReference>
<organism evidence="7 8">
    <name type="scientific">Granulicella mallensis (strain ATCC BAA-1857 / DSM 23137 / MP5ACTX8)</name>
    <dbReference type="NCBI Taxonomy" id="682795"/>
    <lineage>
        <taxon>Bacteria</taxon>
        <taxon>Pseudomonadati</taxon>
        <taxon>Acidobacteriota</taxon>
        <taxon>Terriglobia</taxon>
        <taxon>Terriglobales</taxon>
        <taxon>Acidobacteriaceae</taxon>
        <taxon>Granulicella</taxon>
    </lineage>
</organism>
<evidence type="ECO:0000256" key="1">
    <source>
        <dbReference type="ARBA" id="ARBA00005336"/>
    </source>
</evidence>
<dbReference type="GO" id="GO:0008422">
    <property type="term" value="F:beta-glucosidase activity"/>
    <property type="evidence" value="ECO:0007669"/>
    <property type="project" value="UniProtKB-EC"/>
</dbReference>
<accession>G8NZ61</accession>
<evidence type="ECO:0000256" key="2">
    <source>
        <dbReference type="ARBA" id="ARBA00022801"/>
    </source>
</evidence>
<feature type="chain" id="PRO_5003512233" evidence="5">
    <location>
        <begin position="25"/>
        <end position="835"/>
    </location>
</feature>
<dbReference type="HOGENOM" id="CLU_004542_4_1_0"/>
<dbReference type="Gene3D" id="2.60.120.260">
    <property type="entry name" value="Galactose-binding domain-like"/>
    <property type="match status" value="1"/>
</dbReference>
<dbReference type="SMART" id="SM01217">
    <property type="entry name" value="Fn3_like"/>
    <property type="match status" value="1"/>
</dbReference>
<dbReference type="Proteomes" id="UP000007113">
    <property type="component" value="Chromosome"/>
</dbReference>
<proteinExistence type="inferred from homology"/>
<dbReference type="InterPro" id="IPR037524">
    <property type="entry name" value="PA14/GLEYA"/>
</dbReference>
<reference evidence="7 8" key="1">
    <citation type="submission" date="2011-11" db="EMBL/GenBank/DDBJ databases">
        <title>Complete sequence of Granulicella mallensis MP5ACTX8.</title>
        <authorList>
            <consortium name="US DOE Joint Genome Institute"/>
            <person name="Lucas S."/>
            <person name="Copeland A."/>
            <person name="Lapidus A."/>
            <person name="Cheng J.-F."/>
            <person name="Goodwin L."/>
            <person name="Pitluck S."/>
            <person name="Peters L."/>
            <person name="Lu M."/>
            <person name="Detter J.C."/>
            <person name="Han C."/>
            <person name="Tapia R."/>
            <person name="Land M."/>
            <person name="Hauser L."/>
            <person name="Kyrpides N."/>
            <person name="Ivanova N."/>
            <person name="Mikhailova N."/>
            <person name="Pagani I."/>
            <person name="Rawat S."/>
            <person name="Mannisto M."/>
            <person name="Haggblom M."/>
            <person name="Woyke T."/>
        </authorList>
    </citation>
    <scope>NUCLEOTIDE SEQUENCE [LARGE SCALE GENOMIC DNA]</scope>
    <source>
        <strain evidence="8">ATCC BAA-1857 / DSM 23137 / MP5ACTX8</strain>
    </source>
</reference>
<dbReference type="InterPro" id="IPR001764">
    <property type="entry name" value="Glyco_hydro_3_N"/>
</dbReference>
<dbReference type="Pfam" id="PF00933">
    <property type="entry name" value="Glyco_hydro_3"/>
    <property type="match status" value="1"/>
</dbReference>
<evidence type="ECO:0000256" key="4">
    <source>
        <dbReference type="RuleBase" id="RU361161"/>
    </source>
</evidence>
<protein>
    <submittedName>
        <fullName evidence="7">Beta-glucosidase</fullName>
        <ecNumber evidence="7">3.2.1.21</ecNumber>
    </submittedName>
</protein>
<dbReference type="STRING" id="682795.AciX8_2482"/>
<dbReference type="SUPFAM" id="SSF52279">
    <property type="entry name" value="Beta-D-glucan exohydrolase, C-terminal domain"/>
    <property type="match status" value="1"/>
</dbReference>
<dbReference type="InterPro" id="IPR017853">
    <property type="entry name" value="GH"/>
</dbReference>
<evidence type="ECO:0000313" key="8">
    <source>
        <dbReference type="Proteomes" id="UP000007113"/>
    </source>
</evidence>
<evidence type="ECO:0000256" key="5">
    <source>
        <dbReference type="SAM" id="SignalP"/>
    </source>
</evidence>
<dbReference type="InterPro" id="IPR026891">
    <property type="entry name" value="Fn3-like"/>
</dbReference>
<dbReference type="EC" id="3.2.1.21" evidence="7"/>
<gene>
    <name evidence="7" type="ordered locus">AciX8_2482</name>
</gene>
<dbReference type="eggNOG" id="COG1472">
    <property type="taxonomic scope" value="Bacteria"/>
</dbReference>
<keyword evidence="5" id="KW-0732">Signal</keyword>
<dbReference type="PRINTS" id="PR00133">
    <property type="entry name" value="GLHYDRLASE3"/>
</dbReference>
<feature type="domain" description="PA14" evidence="6">
    <location>
        <begin position="420"/>
        <end position="564"/>
    </location>
</feature>
<keyword evidence="8" id="KW-1185">Reference proteome</keyword>
<evidence type="ECO:0000256" key="3">
    <source>
        <dbReference type="ARBA" id="ARBA00023277"/>
    </source>
</evidence>
<dbReference type="RefSeq" id="WP_014265675.1">
    <property type="nucleotide sequence ID" value="NC_016631.1"/>
</dbReference>
<dbReference type="InterPro" id="IPR011658">
    <property type="entry name" value="PA14_dom"/>
</dbReference>